<evidence type="ECO:0000259" key="5">
    <source>
        <dbReference type="Pfam" id="PF15469"/>
    </source>
</evidence>
<dbReference type="GO" id="GO:0006887">
    <property type="term" value="P:exocytosis"/>
    <property type="evidence" value="ECO:0007669"/>
    <property type="project" value="UniProtKB-KW"/>
</dbReference>
<organism evidence="6 7">
    <name type="scientific">Arxiozyma heterogenica</name>
    <dbReference type="NCBI Taxonomy" id="278026"/>
    <lineage>
        <taxon>Eukaryota</taxon>
        <taxon>Fungi</taxon>
        <taxon>Dikarya</taxon>
        <taxon>Ascomycota</taxon>
        <taxon>Saccharomycotina</taxon>
        <taxon>Saccharomycetes</taxon>
        <taxon>Saccharomycetales</taxon>
        <taxon>Saccharomycetaceae</taxon>
        <taxon>Arxiozyma</taxon>
    </lineage>
</organism>
<dbReference type="GO" id="GO:0015031">
    <property type="term" value="P:protein transport"/>
    <property type="evidence" value="ECO:0007669"/>
    <property type="project" value="UniProtKB-KW"/>
</dbReference>
<keyword evidence="7" id="KW-1185">Reference proteome</keyword>
<keyword evidence="3 4" id="KW-0268">Exocytosis</keyword>
<accession>A0AAN7WNV9</accession>
<feature type="domain" description="Exocyst complex component EXOC2/Sec5 N-terminal" evidence="5">
    <location>
        <begin position="135"/>
        <end position="1115"/>
    </location>
</feature>
<evidence type="ECO:0000256" key="2">
    <source>
        <dbReference type="ARBA" id="ARBA00022448"/>
    </source>
</evidence>
<dbReference type="EMBL" id="JAWIZZ010000040">
    <property type="protein sequence ID" value="KAK5780858.1"/>
    <property type="molecule type" value="Genomic_DNA"/>
</dbReference>
<dbReference type="InterPro" id="IPR039481">
    <property type="entry name" value="EXOC2/Sec5_N_dom"/>
</dbReference>
<dbReference type="Proteomes" id="UP001306508">
    <property type="component" value="Unassembled WGS sequence"/>
</dbReference>
<gene>
    <name evidence="6" type="ORF">RI543_001985</name>
</gene>
<comment type="subunit">
    <text evidence="4">Component of the exocyst complex.</text>
</comment>
<evidence type="ECO:0000256" key="3">
    <source>
        <dbReference type="ARBA" id="ARBA00022483"/>
    </source>
</evidence>
<evidence type="ECO:0000256" key="4">
    <source>
        <dbReference type="RuleBase" id="RU365069"/>
    </source>
</evidence>
<comment type="caution">
    <text evidence="6">The sequence shown here is derived from an EMBL/GenBank/DDBJ whole genome shotgun (WGS) entry which is preliminary data.</text>
</comment>
<dbReference type="PANTHER" id="PTHR13043:SF1">
    <property type="entry name" value="EXOCYST COMPLEX COMPONENT 2"/>
    <property type="match status" value="1"/>
</dbReference>
<reference evidence="7" key="1">
    <citation type="submission" date="2023-07" db="EMBL/GenBank/DDBJ databases">
        <title>A draft genome of Kazachstania heterogenica Y-27499.</title>
        <authorList>
            <person name="Donic C."/>
            <person name="Kralova J.S."/>
            <person name="Fidel L."/>
            <person name="Ben-Dor S."/>
            <person name="Jung S."/>
        </authorList>
    </citation>
    <scope>NUCLEOTIDE SEQUENCE [LARGE SCALE GENOMIC DNA]</scope>
    <source>
        <strain evidence="7">Y27499</strain>
    </source>
</reference>
<comment type="similarity">
    <text evidence="1 4">Belongs to the SEC5 family.</text>
</comment>
<proteinExistence type="inferred from homology"/>
<dbReference type="AlphaFoldDB" id="A0AAN7WNV9"/>
<evidence type="ECO:0000313" key="6">
    <source>
        <dbReference type="EMBL" id="KAK5780858.1"/>
    </source>
</evidence>
<evidence type="ECO:0000313" key="7">
    <source>
        <dbReference type="Proteomes" id="UP001306508"/>
    </source>
</evidence>
<sequence>MTSHSNNNIADNDPFGYLESDLRKFYNLKDLNPMNSWVNDSILQFDLNKYYSNNDSGNVIGDSGSDNNDAVVPKNTGYSMINSLDMESVDSNLYEILKDLVDKQQIINNHSNSNNNGMIDDNDMQTGQYFQDVKDPLNQKHLLKDFITNNSLTQDNNNNNNIRSYLINQKSFDVKKFLKDIHSKDTFQDLTKSLDDLNLDLQSQSVYLQNLVEKNFIKYVKIKNRLDSIYKQFYQNTSTSGVNNNSNTSIGKTTFSTADNPTNNPMNIDVENLNERVKESIRSINLKLKPLIDTKTKINNYSLTKQFIEYNKDYFNLPKDLNNLLYSNDYQNFILQYNKGVRLYEDLNNTYDLIPLNEKNSDQKQRQTKIIELIWNQVENIRNSYRDQIWNKLINSSINESNEFIPLLSKLLDLKIESNPIPDLVHICLTNIENDFIQIIKKSFKKIIVAQKNILNINVNDIDSNNSNTTNELQFDENDGVDLSYYTLINENIIISPYSRTTTTTSIMDGEISNYERSHNSTDFFTFSNISNLGHSSRQNLKESSTPILSSVLTDSPLVIEMWLIILKYINDLTVTINKFIESWENIDKFLNNTYQRMLANDKRKDDILIEDNVKAKNNDYHHYNNKLTNGASHHNGTEVSIDEIEEFLKLTQEEKDEIKHKGEKIINLLCNNLLSFFQSTQETLPSVNIKNDTITTDFTNNLNEGTDNNQYGVPSNYGFIPPRANGLSCLRYLPLILEPMLKSFSNIAQLNIDSSINSSIKQLSTIIIERCIGALSSTKLRDISRFYLLEDWKITTKIQEIIDNRNSSTTTTNNYYENEKSEKNYEFGVTGLPDIVLGFQQFSIQTVRDILFAYERLPTVNNICIVSPPTKKMLIDVEIQQIISLEAVLEAILKNATKDKNNPRNVHTLLTLTNLEYIKEVTFPETLNYFDDLFEWNLKDKPLEIFNLLDKMEKSIFGNYISDLKINLKNILESKFHQIDWINYTSNSFRVSDYIIESLMFLITIHSECFKVGPQLINKILKETQLFISKYLFESFKPYVGKISSDGLLQLCVDITFFQEVLGKLLEQETKVTLKACLQNCFQNHIEKMDKCVIDMEPIVQSNLNRTEIQFAAFK</sequence>
<dbReference type="InterPro" id="IPR029175">
    <property type="entry name" value="EXOC2/Sec5"/>
</dbReference>
<keyword evidence="2 4" id="KW-0813">Transport</keyword>
<keyword evidence="4" id="KW-0653">Protein transport</keyword>
<dbReference type="GO" id="GO:0006893">
    <property type="term" value="P:Golgi to plasma membrane transport"/>
    <property type="evidence" value="ECO:0007669"/>
    <property type="project" value="UniProtKB-UniRule"/>
</dbReference>
<dbReference type="Pfam" id="PF15469">
    <property type="entry name" value="Sec5"/>
    <property type="match status" value="1"/>
</dbReference>
<name>A0AAN7WNV9_9SACH</name>
<comment type="function">
    <text evidence="4">Component of the exocyst complex involved in the docking of exocytic vesicles with fusion sites on the plasma membrane.</text>
</comment>
<dbReference type="GO" id="GO:0000145">
    <property type="term" value="C:exocyst"/>
    <property type="evidence" value="ECO:0007669"/>
    <property type="project" value="UniProtKB-UniRule"/>
</dbReference>
<dbReference type="PANTHER" id="PTHR13043">
    <property type="entry name" value="EXOCYST COMPLEX COMPONENT SEC5"/>
    <property type="match status" value="1"/>
</dbReference>
<evidence type="ECO:0000256" key="1">
    <source>
        <dbReference type="ARBA" id="ARBA00010578"/>
    </source>
</evidence>
<protein>
    <recommendedName>
        <fullName evidence="4">Exocyst complex component SEC5</fullName>
    </recommendedName>
</protein>